<dbReference type="GO" id="GO:0051536">
    <property type="term" value="F:iron-sulfur cluster binding"/>
    <property type="evidence" value="ECO:0007669"/>
    <property type="project" value="UniProtKB-KW"/>
</dbReference>
<dbReference type="SMART" id="SM00729">
    <property type="entry name" value="Elp3"/>
    <property type="match status" value="1"/>
</dbReference>
<protein>
    <submittedName>
        <fullName evidence="8">Uncharacterized protein</fullName>
    </submittedName>
</protein>
<gene>
    <name evidence="8" type="ORF">A2478_03695</name>
</gene>
<dbReference type="GO" id="GO:0046872">
    <property type="term" value="F:metal ion binding"/>
    <property type="evidence" value="ECO:0007669"/>
    <property type="project" value="UniProtKB-KW"/>
</dbReference>
<dbReference type="Gene3D" id="3.80.30.20">
    <property type="entry name" value="tm_1862 like domain"/>
    <property type="match status" value="1"/>
</dbReference>
<name>A0A1F5T0Y1_9BACT</name>
<feature type="domain" description="B12-binding" evidence="6">
    <location>
        <begin position="1"/>
        <end position="138"/>
    </location>
</feature>
<dbReference type="GO" id="GO:0031419">
    <property type="term" value="F:cobalamin binding"/>
    <property type="evidence" value="ECO:0007669"/>
    <property type="project" value="InterPro"/>
</dbReference>
<keyword evidence="3" id="KW-0479">Metal-binding</keyword>
<dbReference type="STRING" id="1798002.A2478_03695"/>
<dbReference type="PANTHER" id="PTHR43409">
    <property type="entry name" value="ANAEROBIC MAGNESIUM-PROTOPORPHYRIN IX MONOMETHYL ESTER CYCLASE-RELATED"/>
    <property type="match status" value="1"/>
</dbReference>
<dbReference type="Pfam" id="PF02310">
    <property type="entry name" value="B12-binding"/>
    <property type="match status" value="1"/>
</dbReference>
<dbReference type="PROSITE" id="PS51332">
    <property type="entry name" value="B12_BINDING"/>
    <property type="match status" value="1"/>
</dbReference>
<dbReference type="SFLD" id="SFLDS00029">
    <property type="entry name" value="Radical_SAM"/>
    <property type="match status" value="1"/>
</dbReference>
<dbReference type="InterPro" id="IPR006158">
    <property type="entry name" value="Cobalamin-bd"/>
</dbReference>
<evidence type="ECO:0000259" key="7">
    <source>
        <dbReference type="PROSITE" id="PS51918"/>
    </source>
</evidence>
<comment type="cofactor">
    <cofactor evidence="1">
        <name>[4Fe-4S] cluster</name>
        <dbReference type="ChEBI" id="CHEBI:49883"/>
    </cofactor>
</comment>
<evidence type="ECO:0000256" key="3">
    <source>
        <dbReference type="ARBA" id="ARBA00022723"/>
    </source>
</evidence>
<evidence type="ECO:0000256" key="5">
    <source>
        <dbReference type="ARBA" id="ARBA00023014"/>
    </source>
</evidence>
<keyword evidence="4" id="KW-0408">Iron</keyword>
<sequence>MKITLISLSEDIAALGLRYLSAYLKRHGHDVRLIFLRGHTQKTGFVYQYSEKILEEVTALCQNSDLIGISVYTNYYDRVVQLTKWLKQQLKTPIIWGNLHATVRPEDSLKYADMVCVGEGEGALLELADKIANHEDYSEVQNIWLKINGEIKKNPHRALIQDLDSLPFADYNLDDDYVLEGEEFVQVKVDNFPDYLPKTFDKDHNLKVSFGFLGSRGCPHACTYCGNNVRKQLYEGQRYLRFRSAENIVRELKLRLKQFPYIEMFSFIDDAFTAQPLEEIEKFCQLYKEEINIPFRCFASPMTLTAEKLDLLIDAGLQHIGIGIQSGSDRMQKFYKRYNNAEKILTAGQLLKKHRVNIAPPCYDIIVDNPYEKNEDYIETLKLLIQIPKPYHLSLFSIVFYPGTEMNKIATEDGLLKDEIEEVSRKSWGLPDFSGINLIFYLISFNGNFKWLAKYFANEKRLEFINKKSRYKIWRPLFTVAKIFFLGKETIKAIFRGDIIKKIRWVFESKG</sequence>
<dbReference type="Pfam" id="PF04055">
    <property type="entry name" value="Radical_SAM"/>
    <property type="match status" value="1"/>
</dbReference>
<feature type="domain" description="Radical SAM core" evidence="7">
    <location>
        <begin position="204"/>
        <end position="430"/>
    </location>
</feature>
<dbReference type="SUPFAM" id="SSF102114">
    <property type="entry name" value="Radical SAM enzymes"/>
    <property type="match status" value="1"/>
</dbReference>
<dbReference type="CDD" id="cd02068">
    <property type="entry name" value="radical_SAM_B12_BD"/>
    <property type="match status" value="1"/>
</dbReference>
<evidence type="ECO:0000256" key="4">
    <source>
        <dbReference type="ARBA" id="ARBA00023004"/>
    </source>
</evidence>
<dbReference type="CDD" id="cd01335">
    <property type="entry name" value="Radical_SAM"/>
    <property type="match status" value="1"/>
</dbReference>
<comment type="caution">
    <text evidence="8">The sequence shown here is derived from an EMBL/GenBank/DDBJ whole genome shotgun (WGS) entry which is preliminary data.</text>
</comment>
<dbReference type="InterPro" id="IPR007197">
    <property type="entry name" value="rSAM"/>
</dbReference>
<evidence type="ECO:0000256" key="2">
    <source>
        <dbReference type="ARBA" id="ARBA00022691"/>
    </source>
</evidence>
<proteinExistence type="predicted"/>
<evidence type="ECO:0000313" key="8">
    <source>
        <dbReference type="EMBL" id="OGF32396.1"/>
    </source>
</evidence>
<evidence type="ECO:0000256" key="1">
    <source>
        <dbReference type="ARBA" id="ARBA00001966"/>
    </source>
</evidence>
<reference evidence="8 9" key="1">
    <citation type="journal article" date="2016" name="Nat. Commun.">
        <title>Thousands of microbial genomes shed light on interconnected biogeochemical processes in an aquifer system.</title>
        <authorList>
            <person name="Anantharaman K."/>
            <person name="Brown C.T."/>
            <person name="Hug L.A."/>
            <person name="Sharon I."/>
            <person name="Castelle C.J."/>
            <person name="Probst A.J."/>
            <person name="Thomas B.C."/>
            <person name="Singh A."/>
            <person name="Wilkins M.J."/>
            <person name="Karaoz U."/>
            <person name="Brodie E.L."/>
            <person name="Williams K.H."/>
            <person name="Hubbard S.S."/>
            <person name="Banfield J.F."/>
        </authorList>
    </citation>
    <scope>NUCLEOTIDE SEQUENCE [LARGE SCALE GENOMIC DNA]</scope>
</reference>
<dbReference type="PROSITE" id="PS51918">
    <property type="entry name" value="RADICAL_SAM"/>
    <property type="match status" value="1"/>
</dbReference>
<dbReference type="InterPro" id="IPR023404">
    <property type="entry name" value="rSAM_horseshoe"/>
</dbReference>
<dbReference type="GO" id="GO:0003824">
    <property type="term" value="F:catalytic activity"/>
    <property type="evidence" value="ECO:0007669"/>
    <property type="project" value="InterPro"/>
</dbReference>
<dbReference type="Proteomes" id="UP000179001">
    <property type="component" value="Unassembled WGS sequence"/>
</dbReference>
<accession>A0A1F5T0Y1</accession>
<dbReference type="AlphaFoldDB" id="A0A1F5T0Y1"/>
<dbReference type="SFLD" id="SFLDG01082">
    <property type="entry name" value="B12-binding_domain_containing"/>
    <property type="match status" value="1"/>
</dbReference>
<keyword evidence="5" id="KW-0411">Iron-sulfur</keyword>
<dbReference type="InterPro" id="IPR051198">
    <property type="entry name" value="BchE-like"/>
</dbReference>
<dbReference type="Gene3D" id="3.40.50.280">
    <property type="entry name" value="Cobalamin-binding domain"/>
    <property type="match status" value="1"/>
</dbReference>
<dbReference type="EMBL" id="MFGJ01000006">
    <property type="protein sequence ID" value="OGF32396.1"/>
    <property type="molecule type" value="Genomic_DNA"/>
</dbReference>
<evidence type="ECO:0000259" key="6">
    <source>
        <dbReference type="PROSITE" id="PS51332"/>
    </source>
</evidence>
<keyword evidence="2" id="KW-0949">S-adenosyl-L-methionine</keyword>
<dbReference type="InterPro" id="IPR058240">
    <property type="entry name" value="rSAM_sf"/>
</dbReference>
<dbReference type="InterPro" id="IPR006638">
    <property type="entry name" value="Elp3/MiaA/NifB-like_rSAM"/>
</dbReference>
<organism evidence="8 9">
    <name type="scientific">Candidatus Falkowbacteria bacterium RIFOXYC2_FULL_36_12</name>
    <dbReference type="NCBI Taxonomy" id="1798002"/>
    <lineage>
        <taxon>Bacteria</taxon>
        <taxon>Candidatus Falkowiibacteriota</taxon>
    </lineage>
</organism>
<evidence type="ECO:0000313" key="9">
    <source>
        <dbReference type="Proteomes" id="UP000179001"/>
    </source>
</evidence>